<evidence type="ECO:0000313" key="4">
    <source>
        <dbReference type="Proteomes" id="UP000583800"/>
    </source>
</evidence>
<gene>
    <name evidence="3" type="ORF">FHU36_007533</name>
</gene>
<dbReference type="RefSeq" id="WP_185088660.1">
    <property type="nucleotide sequence ID" value="NZ_JACHJB010000003.1"/>
</dbReference>
<dbReference type="InterPro" id="IPR002938">
    <property type="entry name" value="FAD-bd"/>
</dbReference>
<dbReference type="GO" id="GO:0071949">
    <property type="term" value="F:FAD binding"/>
    <property type="evidence" value="ECO:0007669"/>
    <property type="project" value="InterPro"/>
</dbReference>
<evidence type="ECO:0000259" key="2">
    <source>
        <dbReference type="Pfam" id="PF01494"/>
    </source>
</evidence>
<accession>A0A7X0F2W6</accession>
<dbReference type="Gene3D" id="3.50.50.60">
    <property type="entry name" value="FAD/NAD(P)-binding domain"/>
    <property type="match status" value="2"/>
</dbReference>
<protein>
    <submittedName>
        <fullName evidence="3">2-polyprenyl-6-methoxyphenol hydroxylase-like FAD-dependent oxidoreductase</fullName>
    </submittedName>
</protein>
<keyword evidence="1" id="KW-0560">Oxidoreductase</keyword>
<dbReference type="Pfam" id="PF01494">
    <property type="entry name" value="FAD_binding_3"/>
    <property type="match status" value="1"/>
</dbReference>
<evidence type="ECO:0000256" key="1">
    <source>
        <dbReference type="ARBA" id="ARBA00023002"/>
    </source>
</evidence>
<dbReference type="InterPro" id="IPR050631">
    <property type="entry name" value="PheA/TfdB_FAD_monoxygenase"/>
</dbReference>
<organism evidence="3 4">
    <name type="scientific">Nonomuraea muscovyensis</name>
    <dbReference type="NCBI Taxonomy" id="1124761"/>
    <lineage>
        <taxon>Bacteria</taxon>
        <taxon>Bacillati</taxon>
        <taxon>Actinomycetota</taxon>
        <taxon>Actinomycetes</taxon>
        <taxon>Streptosporangiales</taxon>
        <taxon>Streptosporangiaceae</taxon>
        <taxon>Nonomuraea</taxon>
    </lineage>
</organism>
<dbReference type="PANTHER" id="PTHR43476:SF5">
    <property type="entry name" value="FAD-DEPENDENT MONOOXYGENASE"/>
    <property type="match status" value="1"/>
</dbReference>
<dbReference type="AlphaFoldDB" id="A0A7X0F2W6"/>
<dbReference type="Proteomes" id="UP000583800">
    <property type="component" value="Unassembled WGS sequence"/>
</dbReference>
<reference evidence="3 4" key="1">
    <citation type="submission" date="2020-08" db="EMBL/GenBank/DDBJ databases">
        <title>Sequencing the genomes of 1000 actinobacteria strains.</title>
        <authorList>
            <person name="Klenk H.-P."/>
        </authorList>
    </citation>
    <scope>NUCLEOTIDE SEQUENCE [LARGE SCALE GENOMIC DNA]</scope>
    <source>
        <strain evidence="3 4">DSM 45913</strain>
    </source>
</reference>
<dbReference type="NCBIfam" id="NF004833">
    <property type="entry name" value="PRK06185.1-1"/>
    <property type="match status" value="1"/>
</dbReference>
<sequence>MTGHTTCAVVGGGPAGMVLGLLLARAGVEVTVLEKHGDFLRDFRGDTVHPSTLLLLDQLGLGERFAALPQSRLYEAAFPAADGGRVVVADFRRLRTAHPYIAMVPQWDLLNLLAEAGRAEPRFHLRMDTEVTGLVGESGRVAGVRYRTPDGTTGELRADLVVGCDGRWSVVRRRAGLRPREYPVPMDAWWFRLPRARDEQAGALMPGMSRGHFAAVIPRRDFFQIAYLAPKGLDARLRAEGVEAFRERIRAVLPRFADRLGEIGSMDDVKHLDVRLNLLRRWHVPGALCIGDAAHAMSPIGGVGINLAVQDAVATARLLAGPLLRGRVTSADLARVRRRRLLPTMLVQAIQRVMHRTLVRPTIEGRRGGPPRAAAVLTQRVPGIRSVTAYLIGIGFLPEQAPGFARRPGRAAVRA</sequence>
<dbReference type="SUPFAM" id="SSF51905">
    <property type="entry name" value="FAD/NAD(P)-binding domain"/>
    <property type="match status" value="1"/>
</dbReference>
<dbReference type="PANTHER" id="PTHR43476">
    <property type="entry name" value="3-(3-HYDROXY-PHENYL)PROPIONATE/3-HYDROXYCINNAMIC ACID HYDROXYLASE"/>
    <property type="match status" value="1"/>
</dbReference>
<evidence type="ECO:0000313" key="3">
    <source>
        <dbReference type="EMBL" id="MBB6350961.1"/>
    </source>
</evidence>
<dbReference type="InterPro" id="IPR036188">
    <property type="entry name" value="FAD/NAD-bd_sf"/>
</dbReference>
<name>A0A7X0F2W6_9ACTN</name>
<dbReference type="PRINTS" id="PR00420">
    <property type="entry name" value="RNGMNOXGNASE"/>
</dbReference>
<keyword evidence="4" id="KW-1185">Reference proteome</keyword>
<feature type="domain" description="FAD-binding" evidence="2">
    <location>
        <begin position="5"/>
        <end position="335"/>
    </location>
</feature>
<proteinExistence type="predicted"/>
<dbReference type="NCBIfam" id="NF004834">
    <property type="entry name" value="PRK06185.1-3"/>
    <property type="match status" value="1"/>
</dbReference>
<dbReference type="EMBL" id="JACHJB010000003">
    <property type="protein sequence ID" value="MBB6350961.1"/>
    <property type="molecule type" value="Genomic_DNA"/>
</dbReference>
<comment type="caution">
    <text evidence="3">The sequence shown here is derived from an EMBL/GenBank/DDBJ whole genome shotgun (WGS) entry which is preliminary data.</text>
</comment>
<dbReference type="GO" id="GO:0016491">
    <property type="term" value="F:oxidoreductase activity"/>
    <property type="evidence" value="ECO:0007669"/>
    <property type="project" value="UniProtKB-KW"/>
</dbReference>